<feature type="region of interest" description="Disordered" evidence="1">
    <location>
        <begin position="547"/>
        <end position="575"/>
    </location>
</feature>
<proteinExistence type="predicted"/>
<feature type="region of interest" description="Disordered" evidence="1">
    <location>
        <begin position="1"/>
        <end position="51"/>
    </location>
</feature>
<dbReference type="AlphaFoldDB" id="W5WN78"/>
<dbReference type="InterPro" id="IPR022029">
    <property type="entry name" value="YoaR-like_PG-bd"/>
</dbReference>
<feature type="transmembrane region" description="Helical" evidence="2">
    <location>
        <begin position="60"/>
        <end position="80"/>
    </location>
</feature>
<keyword evidence="2" id="KW-0472">Membrane</keyword>
<protein>
    <recommendedName>
        <fullName evidence="3">YoaR-like putative peptidoglycan binding domain-containing protein</fullName>
    </recommendedName>
</protein>
<dbReference type="KEGG" id="kal:KALB_8665"/>
<evidence type="ECO:0000313" key="4">
    <source>
        <dbReference type="EMBL" id="AHI02022.1"/>
    </source>
</evidence>
<dbReference type="RefSeq" id="WP_025361803.1">
    <property type="nucleotide sequence ID" value="NZ_CP007155.1"/>
</dbReference>
<gene>
    <name evidence="4" type="ORF">KALB_8665</name>
</gene>
<reference evidence="4 5" key="1">
    <citation type="journal article" date="2014" name="BMC Genomics">
        <title>Complete genome sequence of producer of the glycopeptide antibiotic Aculeximycin Kutzneria albida DSM 43870T, a representative of minor genus of Pseudonocardiaceae.</title>
        <authorList>
            <person name="Rebets Y."/>
            <person name="Tokovenko B."/>
            <person name="Lushchyk I."/>
            <person name="Ruckert C."/>
            <person name="Zaburannyi N."/>
            <person name="Bechthold A."/>
            <person name="Kalinowski J."/>
            <person name="Luzhetskyy A."/>
        </authorList>
    </citation>
    <scope>NUCLEOTIDE SEQUENCE [LARGE SCALE GENOMIC DNA]</scope>
    <source>
        <strain evidence="4">DSM 43870</strain>
    </source>
</reference>
<dbReference type="Pfam" id="PF04294">
    <property type="entry name" value="VanW"/>
    <property type="match status" value="1"/>
</dbReference>
<organism evidence="4 5">
    <name type="scientific">Kutzneria albida DSM 43870</name>
    <dbReference type="NCBI Taxonomy" id="1449976"/>
    <lineage>
        <taxon>Bacteria</taxon>
        <taxon>Bacillati</taxon>
        <taxon>Actinomycetota</taxon>
        <taxon>Actinomycetes</taxon>
        <taxon>Pseudonocardiales</taxon>
        <taxon>Pseudonocardiaceae</taxon>
        <taxon>Kutzneria</taxon>
    </lineage>
</organism>
<dbReference type="PANTHER" id="PTHR35788:SF1">
    <property type="entry name" value="EXPORTED PROTEIN"/>
    <property type="match status" value="1"/>
</dbReference>
<keyword evidence="5" id="KW-1185">Reference proteome</keyword>
<feature type="domain" description="YoaR-like putative peptidoglycan binding" evidence="3">
    <location>
        <begin position="296"/>
        <end position="366"/>
    </location>
</feature>
<dbReference type="PATRIC" id="fig|1449976.3.peg.8703"/>
<dbReference type="Pfam" id="PF12229">
    <property type="entry name" value="PG_binding_4"/>
    <property type="match status" value="1"/>
</dbReference>
<evidence type="ECO:0000256" key="2">
    <source>
        <dbReference type="SAM" id="Phobius"/>
    </source>
</evidence>
<keyword evidence="2" id="KW-0812">Transmembrane</keyword>
<sequence length="612" mass="64397">MPTDHDPQETEVERTTRIPVFTEQQTASFAPVSGDLLAPGPEPEPEPSQDRRRLTLRRGLIVAGAAAGVLVVLYGMDILLSQGAVPRGTTVAGVDIGGLSRADAEQKLRLAVEPRTTQPIKVRAGEVEGTLDARQAGLVPDWSGTLDQAGSQPLNPFARLTSFFARREVPFVSTSDSGKLAAQLDTLRPKVDRDPVEGGIRFEGTSPVAVDPKPGQKLDAEGAARSVVDNWVLGTAVPLPVATTPVKVSAEAVREAIEKIAKPAVSGPVAVKGEGKDATLSPAAIAGALGFTATDSGALAPKLDQGKVVEALKPQLASTEKPGNDAEFVFDSGKPAVKPSTEGRGVDWDKSLAGLADLVQRKDNRVLTAQYAKQPAKITTEQAEQLGVKEVVGEFTTGGFAADSGTNIRVVAEKVNGAVVKPGEVFSLNGYTGPRGAPQGYVQAGVIENGAPAREIGGGISQFATTLYNASYFAGLADAGHQEHSYFISRYPAAREATVFQNPDGSSVIDLRFKNDSPNGIAIQTIWTPSQITVKLWGTKRYQVESVPGERTNPVEPQPRQGPATNCVPSAGGPGFTVTDTRVIKDLNGREVARQTRKKAYDPAPKITCGGQ</sequence>
<accession>W5WN78</accession>
<keyword evidence="2" id="KW-1133">Transmembrane helix</keyword>
<dbReference type="STRING" id="1449976.KALB_8665"/>
<dbReference type="InterPro" id="IPR007391">
    <property type="entry name" value="Vancomycin_resist_VanW"/>
</dbReference>
<name>W5WN78_9PSEU</name>
<dbReference type="InterPro" id="IPR052913">
    <property type="entry name" value="Glycopeptide_resist_protein"/>
</dbReference>
<feature type="region of interest" description="Disordered" evidence="1">
    <location>
        <begin position="192"/>
        <end position="215"/>
    </location>
</feature>
<evidence type="ECO:0000313" key="5">
    <source>
        <dbReference type="Proteomes" id="UP000019225"/>
    </source>
</evidence>
<feature type="compositionally biased region" description="Basic and acidic residues" evidence="1">
    <location>
        <begin position="1"/>
        <end position="16"/>
    </location>
</feature>
<dbReference type="PANTHER" id="PTHR35788">
    <property type="entry name" value="EXPORTED PROTEIN-RELATED"/>
    <property type="match status" value="1"/>
</dbReference>
<evidence type="ECO:0000259" key="3">
    <source>
        <dbReference type="Pfam" id="PF12229"/>
    </source>
</evidence>
<dbReference type="eggNOG" id="COG2720">
    <property type="taxonomic scope" value="Bacteria"/>
</dbReference>
<feature type="region of interest" description="Disordered" evidence="1">
    <location>
        <begin position="315"/>
        <end position="343"/>
    </location>
</feature>
<dbReference type="HOGENOM" id="CLU_011572_0_1_11"/>
<evidence type="ECO:0000256" key="1">
    <source>
        <dbReference type="SAM" id="MobiDB-lite"/>
    </source>
</evidence>
<dbReference type="Proteomes" id="UP000019225">
    <property type="component" value="Chromosome"/>
</dbReference>
<dbReference type="EMBL" id="CP007155">
    <property type="protein sequence ID" value="AHI02022.1"/>
    <property type="molecule type" value="Genomic_DNA"/>
</dbReference>